<name>A0ABD0K666_9CAEN</name>
<dbReference type="AlphaFoldDB" id="A0ABD0K666"/>
<reference evidence="1 2" key="1">
    <citation type="journal article" date="2023" name="Sci. Data">
        <title>Genome assembly of the Korean intertidal mud-creeper Batillaria attramentaria.</title>
        <authorList>
            <person name="Patra A.K."/>
            <person name="Ho P.T."/>
            <person name="Jun S."/>
            <person name="Lee S.J."/>
            <person name="Kim Y."/>
            <person name="Won Y.J."/>
        </authorList>
    </citation>
    <scope>NUCLEOTIDE SEQUENCE [LARGE SCALE GENOMIC DNA]</scope>
    <source>
        <strain evidence="1">Wonlab-2016</strain>
    </source>
</reference>
<sequence length="61" mass="6625">GGGIEMTVAGHTDLMKFLFVLPAVGPCLGYGDSLRLSQRSDRPQVRVGTQCPRSQTIVFEM</sequence>
<evidence type="ECO:0000313" key="1">
    <source>
        <dbReference type="EMBL" id="KAK7482368.1"/>
    </source>
</evidence>
<proteinExistence type="predicted"/>
<dbReference type="EMBL" id="JACVVK020000246">
    <property type="protein sequence ID" value="KAK7482368.1"/>
    <property type="molecule type" value="Genomic_DNA"/>
</dbReference>
<comment type="caution">
    <text evidence="1">The sequence shown here is derived from an EMBL/GenBank/DDBJ whole genome shotgun (WGS) entry which is preliminary data.</text>
</comment>
<protein>
    <submittedName>
        <fullName evidence="1">Uncharacterized protein</fullName>
    </submittedName>
</protein>
<evidence type="ECO:0000313" key="2">
    <source>
        <dbReference type="Proteomes" id="UP001519460"/>
    </source>
</evidence>
<keyword evidence="2" id="KW-1185">Reference proteome</keyword>
<accession>A0ABD0K666</accession>
<feature type="non-terminal residue" evidence="1">
    <location>
        <position position="61"/>
    </location>
</feature>
<feature type="non-terminal residue" evidence="1">
    <location>
        <position position="1"/>
    </location>
</feature>
<organism evidence="1 2">
    <name type="scientific">Batillaria attramentaria</name>
    <dbReference type="NCBI Taxonomy" id="370345"/>
    <lineage>
        <taxon>Eukaryota</taxon>
        <taxon>Metazoa</taxon>
        <taxon>Spiralia</taxon>
        <taxon>Lophotrochozoa</taxon>
        <taxon>Mollusca</taxon>
        <taxon>Gastropoda</taxon>
        <taxon>Caenogastropoda</taxon>
        <taxon>Sorbeoconcha</taxon>
        <taxon>Cerithioidea</taxon>
        <taxon>Batillariidae</taxon>
        <taxon>Batillaria</taxon>
    </lineage>
</organism>
<dbReference type="Proteomes" id="UP001519460">
    <property type="component" value="Unassembled WGS sequence"/>
</dbReference>
<gene>
    <name evidence="1" type="ORF">BaRGS_00026387</name>
</gene>